<keyword evidence="3" id="KW-1185">Reference proteome</keyword>
<comment type="caution">
    <text evidence="2">The sequence shown here is derived from an EMBL/GenBank/DDBJ whole genome shotgun (WGS) entry which is preliminary data.</text>
</comment>
<dbReference type="PANTHER" id="PTHR44103">
    <property type="entry name" value="PROPROTEIN CONVERTASE P"/>
    <property type="match status" value="1"/>
</dbReference>
<dbReference type="Proteomes" id="UP001596406">
    <property type="component" value="Unassembled WGS sequence"/>
</dbReference>
<gene>
    <name evidence="2" type="ORF">ACFQHK_18690</name>
</gene>
<evidence type="ECO:0000256" key="1">
    <source>
        <dbReference type="ARBA" id="ARBA00022729"/>
    </source>
</evidence>
<keyword evidence="1" id="KW-0732">Signal</keyword>
<dbReference type="AlphaFoldDB" id="A0ABD5UH19"/>
<dbReference type="Gene3D" id="2.130.10.130">
    <property type="entry name" value="Integrin alpha, N-terminal"/>
    <property type="match status" value="2"/>
</dbReference>
<dbReference type="InterPro" id="IPR028994">
    <property type="entry name" value="Integrin_alpha_N"/>
</dbReference>
<proteinExistence type="predicted"/>
<name>A0ABD5UH19_9EURY</name>
<dbReference type="EMBL" id="JBHSXM010000006">
    <property type="protein sequence ID" value="MFC6838512.1"/>
    <property type="molecule type" value="Genomic_DNA"/>
</dbReference>
<dbReference type="PANTHER" id="PTHR44103:SF1">
    <property type="entry name" value="PROPROTEIN CONVERTASE P"/>
    <property type="match status" value="1"/>
</dbReference>
<protein>
    <submittedName>
        <fullName evidence="2">FG-GAP repeat domain-containing protein</fullName>
    </submittedName>
</protein>
<reference evidence="2 3" key="1">
    <citation type="journal article" date="2019" name="Int. J. Syst. Evol. Microbiol.">
        <title>The Global Catalogue of Microorganisms (GCM) 10K type strain sequencing project: providing services to taxonomists for standard genome sequencing and annotation.</title>
        <authorList>
            <consortium name="The Broad Institute Genomics Platform"/>
            <consortium name="The Broad Institute Genome Sequencing Center for Infectious Disease"/>
            <person name="Wu L."/>
            <person name="Ma J."/>
        </authorList>
    </citation>
    <scope>NUCLEOTIDE SEQUENCE [LARGE SCALE GENOMIC DNA]</scope>
    <source>
        <strain evidence="2 3">PSRA2</strain>
    </source>
</reference>
<sequence length="380" mass="42673">MRFRHERIDARPPCGRLSWCLTTDLTGNGRPDVVVGAQGRYPVVDAGGRELKLRLLPGVDRLLPRFETNLFWYENPGWERHTLATERDLELDVGAALHDVDGDGRLDLLVGQGHDHTDVYWYRQPEDPRDPWEQHLLTDSFRKYHDLAVGDVDDDGEPEVVGLSQEAEAVFYYDVPDDPTVEPWPDSHCHVVDEGHRVEGVHVGDVDGDGETELVAGTNIYHRNGDGWRRETVVEGWDDVRVAVADLDGDGEDEIVLAEGDSPIYGTHPAQLAWFDGPDWTPHLLRDDLYCPHSLQIGDVTGNGHPDIYVAEMGLRENDDPVHLLFENRGDGEFEEHVVARGIPTHEAKLVDMDGDGRLDVVGKSYGPAHHVDVWYNEAD</sequence>
<dbReference type="SUPFAM" id="SSF69318">
    <property type="entry name" value="Integrin alpha N-terminal domain"/>
    <property type="match status" value="1"/>
</dbReference>
<organism evidence="2 3">
    <name type="scientific">Halomarina ordinaria</name>
    <dbReference type="NCBI Taxonomy" id="3033939"/>
    <lineage>
        <taxon>Archaea</taxon>
        <taxon>Methanobacteriati</taxon>
        <taxon>Methanobacteriota</taxon>
        <taxon>Stenosarchaea group</taxon>
        <taxon>Halobacteria</taxon>
        <taxon>Halobacteriales</taxon>
        <taxon>Natronomonadaceae</taxon>
        <taxon>Halomarina</taxon>
    </lineage>
</organism>
<accession>A0ABD5UH19</accession>
<evidence type="ECO:0000313" key="3">
    <source>
        <dbReference type="Proteomes" id="UP001596406"/>
    </source>
</evidence>
<dbReference type="InterPro" id="IPR013517">
    <property type="entry name" value="FG-GAP"/>
</dbReference>
<evidence type="ECO:0000313" key="2">
    <source>
        <dbReference type="EMBL" id="MFC6838512.1"/>
    </source>
</evidence>
<dbReference type="Pfam" id="PF13517">
    <property type="entry name" value="FG-GAP_3"/>
    <property type="match status" value="2"/>
</dbReference>
<dbReference type="RefSeq" id="WP_304450201.1">
    <property type="nucleotide sequence ID" value="NZ_JARRAH010000006.1"/>
</dbReference>